<gene>
    <name evidence="2" type="ORF">GGR24_002179</name>
</gene>
<evidence type="ECO:0000313" key="3">
    <source>
        <dbReference type="Proteomes" id="UP000528964"/>
    </source>
</evidence>
<dbReference type="RefSeq" id="WP_183395373.1">
    <property type="nucleotide sequence ID" value="NZ_JACIDR010000003.1"/>
</dbReference>
<dbReference type="EMBL" id="JACIDR010000003">
    <property type="protein sequence ID" value="MBB3973509.1"/>
    <property type="molecule type" value="Genomic_DNA"/>
</dbReference>
<feature type="signal peptide" evidence="1">
    <location>
        <begin position="1"/>
        <end position="26"/>
    </location>
</feature>
<feature type="chain" id="PRO_5031145481" description="Sulfur globule protein" evidence="1">
    <location>
        <begin position="27"/>
        <end position="91"/>
    </location>
</feature>
<organism evidence="2 3">
    <name type="scientific">Hansschlegelia beijingensis</name>
    <dbReference type="NCBI Taxonomy" id="1133344"/>
    <lineage>
        <taxon>Bacteria</taxon>
        <taxon>Pseudomonadati</taxon>
        <taxon>Pseudomonadota</taxon>
        <taxon>Alphaproteobacteria</taxon>
        <taxon>Hyphomicrobiales</taxon>
        <taxon>Methylopilaceae</taxon>
        <taxon>Hansschlegelia</taxon>
    </lineage>
</organism>
<comment type="caution">
    <text evidence="2">The sequence shown here is derived from an EMBL/GenBank/DDBJ whole genome shotgun (WGS) entry which is preliminary data.</text>
</comment>
<accession>A0A7W6D0A7</accession>
<dbReference type="AlphaFoldDB" id="A0A7W6D0A7"/>
<evidence type="ECO:0000313" key="2">
    <source>
        <dbReference type="EMBL" id="MBB3973509.1"/>
    </source>
</evidence>
<protein>
    <recommendedName>
        <fullName evidence="4">Sulfur globule protein</fullName>
    </recommendedName>
</protein>
<proteinExistence type="predicted"/>
<evidence type="ECO:0008006" key="4">
    <source>
        <dbReference type="Google" id="ProtNLM"/>
    </source>
</evidence>
<dbReference type="Proteomes" id="UP000528964">
    <property type="component" value="Unassembled WGS sequence"/>
</dbReference>
<reference evidence="2 3" key="1">
    <citation type="submission" date="2020-08" db="EMBL/GenBank/DDBJ databases">
        <title>Genomic Encyclopedia of Type Strains, Phase IV (KMG-IV): sequencing the most valuable type-strain genomes for metagenomic binning, comparative biology and taxonomic classification.</title>
        <authorList>
            <person name="Goeker M."/>
        </authorList>
    </citation>
    <scope>NUCLEOTIDE SEQUENCE [LARGE SCALE GENOMIC DNA]</scope>
    <source>
        <strain evidence="2 3">DSM 25481</strain>
    </source>
</reference>
<evidence type="ECO:0000256" key="1">
    <source>
        <dbReference type="SAM" id="SignalP"/>
    </source>
</evidence>
<sequence length="91" mass="10727">MMVRNFVLAAALAAGAFAVAPAPASAGVYLDVGGGPYYGHRHHYRPYYRPYRPYYRPYRAYRSYGPRCRTVSRRYWNGYRYVVTNRRVCRY</sequence>
<keyword evidence="1" id="KW-0732">Signal</keyword>
<name>A0A7W6D0A7_9HYPH</name>
<keyword evidence="3" id="KW-1185">Reference proteome</keyword>